<dbReference type="Proteomes" id="UP000632454">
    <property type="component" value="Unassembled WGS sequence"/>
</dbReference>
<dbReference type="Gene3D" id="2.60.120.10">
    <property type="entry name" value="Jelly Rolls"/>
    <property type="match status" value="1"/>
</dbReference>
<keyword evidence="1" id="KW-0732">Signal</keyword>
<feature type="domain" description="Cupin type-2" evidence="2">
    <location>
        <begin position="69"/>
        <end position="135"/>
    </location>
</feature>
<keyword evidence="4" id="KW-1185">Reference proteome</keyword>
<gene>
    <name evidence="3" type="ORF">GCM10007298_14220</name>
</gene>
<sequence length="160" mass="16741">MTPVRFFRQLTRLAIVSTGCALVAVALPTGTAGATPSSGISAVNLAQADIPAGLLPFITGPGQATVREITIAPGGTTGWHFHDGRLVGIVKQGTLTHPGADCKPVIYRQGQLIVEPEGEKNTHVGRNLTKTPVILDVLYLLPKGKPFFEDAPAPACDAPR</sequence>
<dbReference type="SUPFAM" id="SSF51182">
    <property type="entry name" value="RmlC-like cupins"/>
    <property type="match status" value="1"/>
</dbReference>
<reference evidence="4" key="1">
    <citation type="journal article" date="2019" name="Int. J. Syst. Evol. Microbiol.">
        <title>The Global Catalogue of Microorganisms (GCM) 10K type strain sequencing project: providing services to taxonomists for standard genome sequencing and annotation.</title>
        <authorList>
            <consortium name="The Broad Institute Genomics Platform"/>
            <consortium name="The Broad Institute Genome Sequencing Center for Infectious Disease"/>
            <person name="Wu L."/>
            <person name="Ma J."/>
        </authorList>
    </citation>
    <scope>NUCLEOTIDE SEQUENCE [LARGE SCALE GENOMIC DNA]</scope>
    <source>
        <strain evidence="4">CCM 7855</strain>
    </source>
</reference>
<protein>
    <submittedName>
        <fullName evidence="3">Cupin</fullName>
    </submittedName>
</protein>
<dbReference type="InterPro" id="IPR014710">
    <property type="entry name" value="RmlC-like_jellyroll"/>
</dbReference>
<evidence type="ECO:0000313" key="3">
    <source>
        <dbReference type="EMBL" id="GGF19341.1"/>
    </source>
</evidence>
<dbReference type="Pfam" id="PF07883">
    <property type="entry name" value="Cupin_2"/>
    <property type="match status" value="1"/>
</dbReference>
<dbReference type="RefSeq" id="WP_188488212.1">
    <property type="nucleotide sequence ID" value="NZ_BMCS01000001.1"/>
</dbReference>
<comment type="caution">
    <text evidence="3">The sequence shown here is derived from an EMBL/GenBank/DDBJ whole genome shotgun (WGS) entry which is preliminary data.</text>
</comment>
<evidence type="ECO:0000313" key="4">
    <source>
        <dbReference type="Proteomes" id="UP000632454"/>
    </source>
</evidence>
<dbReference type="InterPro" id="IPR011051">
    <property type="entry name" value="RmlC_Cupin_sf"/>
</dbReference>
<name>A0ABQ1UKV2_9NOCA</name>
<proteinExistence type="predicted"/>
<dbReference type="InterPro" id="IPR013096">
    <property type="entry name" value="Cupin_2"/>
</dbReference>
<accession>A0ABQ1UKV2</accession>
<organism evidence="3 4">
    <name type="scientific">Williamsia phyllosphaerae</name>
    <dbReference type="NCBI Taxonomy" id="885042"/>
    <lineage>
        <taxon>Bacteria</taxon>
        <taxon>Bacillati</taxon>
        <taxon>Actinomycetota</taxon>
        <taxon>Actinomycetes</taxon>
        <taxon>Mycobacteriales</taxon>
        <taxon>Nocardiaceae</taxon>
        <taxon>Williamsia</taxon>
    </lineage>
</organism>
<feature type="signal peptide" evidence="1">
    <location>
        <begin position="1"/>
        <end position="34"/>
    </location>
</feature>
<evidence type="ECO:0000256" key="1">
    <source>
        <dbReference type="SAM" id="SignalP"/>
    </source>
</evidence>
<dbReference type="EMBL" id="BMCS01000001">
    <property type="protein sequence ID" value="GGF19341.1"/>
    <property type="molecule type" value="Genomic_DNA"/>
</dbReference>
<evidence type="ECO:0000259" key="2">
    <source>
        <dbReference type="Pfam" id="PF07883"/>
    </source>
</evidence>
<feature type="chain" id="PRO_5046421830" evidence="1">
    <location>
        <begin position="35"/>
        <end position="160"/>
    </location>
</feature>